<dbReference type="GO" id="GO:0020037">
    <property type="term" value="F:heme binding"/>
    <property type="evidence" value="ECO:0007669"/>
    <property type="project" value="InterPro"/>
</dbReference>
<dbReference type="PROSITE" id="PS00086">
    <property type="entry name" value="CYTOCHROME_P450"/>
    <property type="match status" value="2"/>
</dbReference>
<keyword evidence="12" id="KW-1185">Reference proteome</keyword>
<keyword evidence="7 10" id="KW-0408">Iron</keyword>
<evidence type="ECO:0000256" key="9">
    <source>
        <dbReference type="ARBA" id="ARBA00023136"/>
    </source>
</evidence>
<dbReference type="EMBL" id="JAFIRN010000004">
    <property type="protein sequence ID" value="KAG5849990.1"/>
    <property type="molecule type" value="Genomic_DNA"/>
</dbReference>
<keyword evidence="8" id="KW-0503">Monooxygenase</keyword>
<evidence type="ECO:0000313" key="11">
    <source>
        <dbReference type="EMBL" id="KAG5849990.1"/>
    </source>
</evidence>
<evidence type="ECO:0000256" key="4">
    <source>
        <dbReference type="ARBA" id="ARBA00022617"/>
    </source>
</evidence>
<dbReference type="GO" id="GO:0005506">
    <property type="term" value="F:iron ion binding"/>
    <property type="evidence" value="ECO:0007669"/>
    <property type="project" value="InterPro"/>
</dbReference>
<dbReference type="Gene3D" id="1.10.630.10">
    <property type="entry name" value="Cytochrome P450"/>
    <property type="match status" value="2"/>
</dbReference>
<evidence type="ECO:0000256" key="2">
    <source>
        <dbReference type="ARBA" id="ARBA00004370"/>
    </source>
</evidence>
<dbReference type="GO" id="GO:0006082">
    <property type="term" value="P:organic acid metabolic process"/>
    <property type="evidence" value="ECO:0007669"/>
    <property type="project" value="TreeGrafter"/>
</dbReference>
<dbReference type="GO" id="GO:0005737">
    <property type="term" value="C:cytoplasm"/>
    <property type="evidence" value="ECO:0007669"/>
    <property type="project" value="TreeGrafter"/>
</dbReference>
<organism evidence="11 12">
    <name type="scientific">Anguilla anguilla</name>
    <name type="common">European freshwater eel</name>
    <name type="synonym">Muraena anguilla</name>
    <dbReference type="NCBI Taxonomy" id="7936"/>
    <lineage>
        <taxon>Eukaryota</taxon>
        <taxon>Metazoa</taxon>
        <taxon>Chordata</taxon>
        <taxon>Craniata</taxon>
        <taxon>Vertebrata</taxon>
        <taxon>Euteleostomi</taxon>
        <taxon>Actinopterygii</taxon>
        <taxon>Neopterygii</taxon>
        <taxon>Teleostei</taxon>
        <taxon>Anguilliformes</taxon>
        <taxon>Anguillidae</taxon>
        <taxon>Anguilla</taxon>
    </lineage>
</organism>
<name>A0A9D3S0E0_ANGAN</name>
<keyword evidence="9" id="KW-0472">Membrane</keyword>
<dbReference type="Pfam" id="PF00067">
    <property type="entry name" value="p450"/>
    <property type="match status" value="2"/>
</dbReference>
<comment type="caution">
    <text evidence="11">The sequence shown here is derived from an EMBL/GenBank/DDBJ whole genome shotgun (WGS) entry which is preliminary data.</text>
</comment>
<evidence type="ECO:0000313" key="12">
    <source>
        <dbReference type="Proteomes" id="UP001044222"/>
    </source>
</evidence>
<evidence type="ECO:0000256" key="6">
    <source>
        <dbReference type="ARBA" id="ARBA00023002"/>
    </source>
</evidence>
<protein>
    <submittedName>
        <fullName evidence="11">Uncharacterized protein</fullName>
    </submittedName>
</protein>
<keyword evidence="6" id="KW-0560">Oxidoreductase</keyword>
<evidence type="ECO:0000256" key="8">
    <source>
        <dbReference type="ARBA" id="ARBA00023033"/>
    </source>
</evidence>
<evidence type="ECO:0000256" key="3">
    <source>
        <dbReference type="ARBA" id="ARBA00010617"/>
    </source>
</evidence>
<evidence type="ECO:0000256" key="7">
    <source>
        <dbReference type="ARBA" id="ARBA00023004"/>
    </source>
</evidence>
<reference evidence="11" key="1">
    <citation type="submission" date="2021-01" db="EMBL/GenBank/DDBJ databases">
        <title>A chromosome-scale assembly of European eel, Anguilla anguilla.</title>
        <authorList>
            <person name="Henkel C."/>
            <person name="Jong-Raadsen S.A."/>
            <person name="Dufour S."/>
            <person name="Weltzien F.-A."/>
            <person name="Palstra A.P."/>
            <person name="Pelster B."/>
            <person name="Spaink H.P."/>
            <person name="Van Den Thillart G.E."/>
            <person name="Jansen H."/>
            <person name="Zahm M."/>
            <person name="Klopp C."/>
            <person name="Cedric C."/>
            <person name="Louis A."/>
            <person name="Berthelot C."/>
            <person name="Parey E."/>
            <person name="Roest Crollius H."/>
            <person name="Montfort J."/>
            <person name="Robinson-Rechavi M."/>
            <person name="Bucao C."/>
            <person name="Bouchez O."/>
            <person name="Gislard M."/>
            <person name="Lluch J."/>
            <person name="Milhes M."/>
            <person name="Lampietro C."/>
            <person name="Lopez Roques C."/>
            <person name="Donnadieu C."/>
            <person name="Braasch I."/>
            <person name="Desvignes T."/>
            <person name="Postlethwait J."/>
            <person name="Bobe J."/>
            <person name="Guiguen Y."/>
            <person name="Dirks R."/>
        </authorList>
    </citation>
    <scope>NUCLEOTIDE SEQUENCE</scope>
    <source>
        <strain evidence="11">Tag_6206</strain>
        <tissue evidence="11">Liver</tissue>
    </source>
</reference>
<dbReference type="InterPro" id="IPR002401">
    <property type="entry name" value="Cyt_P450_E_grp-I"/>
</dbReference>
<gene>
    <name evidence="11" type="ORF">ANANG_G00077540</name>
</gene>
<comment type="cofactor">
    <cofactor evidence="1 10">
        <name>heme</name>
        <dbReference type="ChEBI" id="CHEBI:30413"/>
    </cofactor>
</comment>
<proteinExistence type="inferred from homology"/>
<sequence>MDKLAEEYGNVFSLRRGSEKTVFVSGFRMVKEALVNQGQSFTDRPVSPLFDEIYKGHGLSFTNGYVWHKQKQFALTHLKNFGEGRKTLEFHILKECGFLSEVIREEQGGPFDPHEKLNNAVANIIGVLVFGRRFEYGDIRFQKLLRMSAESVSLTGSAGAQLYDSYPRLLKYFPGVHQTIISNYGKLANFLREEIDKHVEDWDPSNPRDYIDCYLMEIEKRKNDTEAGFNKENLVFCTVDLFEGGTETTTNTMRWALLFMMKYMNVQKKVQAEIDRVIGQSRQPTLADRADMPYTDAVIHEIQRMGNIVPLNMARIASKDTTLGGCCLPKGTVVVTNLSSVLNDKNEWETPDTFNPGHFLDSHGRFRRREAFFPFSAGKRVCPGEHLARTELFLIFTYLLQQFTFCPPPGVELSLESQLGIHFQLAKFAEKYGGIYSIHLGLRIVVISDLKHFKEALIQHGENFADRPSIPLFEDVFHNNGLVFSNGYAWKQQRRFAVMTLKNFGVGKKSLEPSIQAETKWLSEALGNEQGQPFDPQFVINNAVSNIICCLVFGDRFEYTDRQFQDLLRLLNEAIYLEGSGWAQLYNVFPRIMRRVPGPHRKIFEHWDKVIAFVRLKIKEHKNDWDPSAPRDYIDCFLAEVEKFKNDMDAGFNEENLCFCTLDLFVGGTETTSTTLNWGLLFMIKYPDVQEKVQAEIDHVIGQSRLPSMADRPNMPYTDAVIHEIQRMGNILPLNVARMTVKDTQMGEYIIPKGTMVLAMLTTVLFDESEWETPHTFNPGHFLDAEGNFRRRDAFMPFSAGKRVCLGEQLARMELFLFFTSLLQRFTFSPPPGVEPSLEYRMGVTHCPKPYKLCVVPR</sequence>
<dbReference type="CDD" id="cd11026">
    <property type="entry name" value="CYP2"/>
    <property type="match status" value="1"/>
</dbReference>
<dbReference type="Proteomes" id="UP001044222">
    <property type="component" value="Unassembled WGS sequence"/>
</dbReference>
<dbReference type="InterPro" id="IPR050182">
    <property type="entry name" value="Cytochrome_P450_fam2"/>
</dbReference>
<dbReference type="GO" id="GO:0016020">
    <property type="term" value="C:membrane"/>
    <property type="evidence" value="ECO:0007669"/>
    <property type="project" value="UniProtKB-SubCell"/>
</dbReference>
<accession>A0A9D3S0E0</accession>
<dbReference type="PANTHER" id="PTHR24300:SF301">
    <property type="entry name" value="CYP2J25 PROTEIN-RELATED"/>
    <property type="match status" value="1"/>
</dbReference>
<keyword evidence="4 10" id="KW-0349">Heme</keyword>
<evidence type="ECO:0000256" key="10">
    <source>
        <dbReference type="PIRSR" id="PIRSR602401-1"/>
    </source>
</evidence>
<dbReference type="GO" id="GO:0016712">
    <property type="term" value="F:oxidoreductase activity, acting on paired donors, with incorporation or reduction of molecular oxygen, reduced flavin or flavoprotein as one donor, and incorporation of one atom of oxygen"/>
    <property type="evidence" value="ECO:0007669"/>
    <property type="project" value="TreeGrafter"/>
</dbReference>
<dbReference type="InterPro" id="IPR036396">
    <property type="entry name" value="Cyt_P450_sf"/>
</dbReference>
<dbReference type="GO" id="GO:0006805">
    <property type="term" value="P:xenobiotic metabolic process"/>
    <property type="evidence" value="ECO:0007669"/>
    <property type="project" value="TreeGrafter"/>
</dbReference>
<keyword evidence="5 10" id="KW-0479">Metal-binding</keyword>
<comment type="subcellular location">
    <subcellularLocation>
        <location evidence="2">Membrane</location>
    </subcellularLocation>
</comment>
<dbReference type="FunFam" id="1.10.630.10:FF:000004">
    <property type="entry name" value="cytochrome P450 2D15 isoform X1"/>
    <property type="match status" value="2"/>
</dbReference>
<dbReference type="PRINTS" id="PR00463">
    <property type="entry name" value="EP450I"/>
</dbReference>
<evidence type="ECO:0000256" key="1">
    <source>
        <dbReference type="ARBA" id="ARBA00001971"/>
    </source>
</evidence>
<comment type="similarity">
    <text evidence="3">Belongs to the cytochrome P450 family.</text>
</comment>
<dbReference type="PRINTS" id="PR00385">
    <property type="entry name" value="P450"/>
</dbReference>
<dbReference type="InterPro" id="IPR017972">
    <property type="entry name" value="Cyt_P450_CS"/>
</dbReference>
<feature type="binding site" description="axial binding residue" evidence="10">
    <location>
        <position position="805"/>
    </location>
    <ligand>
        <name>heme</name>
        <dbReference type="ChEBI" id="CHEBI:30413"/>
    </ligand>
    <ligandPart>
        <name>Fe</name>
        <dbReference type="ChEBI" id="CHEBI:18248"/>
    </ligandPart>
</feature>
<dbReference type="PANTHER" id="PTHR24300">
    <property type="entry name" value="CYTOCHROME P450 508A4-RELATED"/>
    <property type="match status" value="1"/>
</dbReference>
<evidence type="ECO:0000256" key="5">
    <source>
        <dbReference type="ARBA" id="ARBA00022723"/>
    </source>
</evidence>
<dbReference type="SUPFAM" id="SSF48264">
    <property type="entry name" value="Cytochrome P450"/>
    <property type="match status" value="2"/>
</dbReference>
<dbReference type="InterPro" id="IPR001128">
    <property type="entry name" value="Cyt_P450"/>
</dbReference>
<dbReference type="AlphaFoldDB" id="A0A9D3S0E0"/>